<dbReference type="AlphaFoldDB" id="A0A5N5CWR7"/>
<feature type="transmembrane region" description="Helical" evidence="5">
    <location>
        <begin position="112"/>
        <end position="133"/>
    </location>
</feature>
<organism evidence="6 7">
    <name type="scientific">Lasiodiplodia theobromae</name>
    <dbReference type="NCBI Taxonomy" id="45133"/>
    <lineage>
        <taxon>Eukaryota</taxon>
        <taxon>Fungi</taxon>
        <taxon>Dikarya</taxon>
        <taxon>Ascomycota</taxon>
        <taxon>Pezizomycotina</taxon>
        <taxon>Dothideomycetes</taxon>
        <taxon>Dothideomycetes incertae sedis</taxon>
        <taxon>Botryosphaeriales</taxon>
        <taxon>Botryosphaeriaceae</taxon>
        <taxon>Lasiodiplodia</taxon>
    </lineage>
</organism>
<name>A0A5N5CWR7_9PEZI</name>
<evidence type="ECO:0000313" key="7">
    <source>
        <dbReference type="Proteomes" id="UP000325902"/>
    </source>
</evidence>
<dbReference type="PANTHER" id="PTHR23502">
    <property type="entry name" value="MAJOR FACILITATOR SUPERFAMILY"/>
    <property type="match status" value="1"/>
</dbReference>
<keyword evidence="3 5" id="KW-1133">Transmembrane helix</keyword>
<sequence length="148" mass="15972">IYIYLKNHYSSPGRPEFRVPLMLPGGLLVPLGLATYGWSAHAHTHWIVPNIGACVFACGLIIGFQCAQAYVVDAYTRYAASATGAAAFLRTMAGFSFPLFAPRMYEVLGLGWGNTVLAGVSAVLGVVAPWGLWKRGEWLRGRSTYCAG</sequence>
<evidence type="ECO:0000256" key="1">
    <source>
        <dbReference type="ARBA" id="ARBA00004141"/>
    </source>
</evidence>
<proteinExistence type="predicted"/>
<gene>
    <name evidence="6" type="primary">vrtL_3</name>
    <name evidence="6" type="ORF">DBV05_g11581</name>
</gene>
<keyword evidence="4 5" id="KW-0472">Membrane</keyword>
<feature type="transmembrane region" description="Helical" evidence="5">
    <location>
        <begin position="21"/>
        <end position="40"/>
    </location>
</feature>
<feature type="transmembrane region" description="Helical" evidence="5">
    <location>
        <begin position="78"/>
        <end position="100"/>
    </location>
</feature>
<dbReference type="Gene3D" id="1.20.1250.20">
    <property type="entry name" value="MFS general substrate transporter like domains"/>
    <property type="match status" value="1"/>
</dbReference>
<keyword evidence="7" id="KW-1185">Reference proteome</keyword>
<dbReference type="GO" id="GO:0016020">
    <property type="term" value="C:membrane"/>
    <property type="evidence" value="ECO:0007669"/>
    <property type="project" value="UniProtKB-SubCell"/>
</dbReference>
<accession>A0A5N5CWR7</accession>
<keyword evidence="2 5" id="KW-0812">Transmembrane</keyword>
<comment type="subcellular location">
    <subcellularLocation>
        <location evidence="1">Membrane</location>
        <topology evidence="1">Multi-pass membrane protein</topology>
    </subcellularLocation>
</comment>
<reference evidence="6 7" key="1">
    <citation type="journal article" date="2019" name="Sci. Rep.">
        <title>A multi-omics analysis of the grapevine pathogen Lasiodiplodia theobromae reveals that temperature affects the expression of virulence- and pathogenicity-related genes.</title>
        <authorList>
            <person name="Felix C."/>
            <person name="Meneses R."/>
            <person name="Goncalves M.F.M."/>
            <person name="Tilleman L."/>
            <person name="Duarte A.S."/>
            <person name="Jorrin-Novo J.V."/>
            <person name="Van de Peer Y."/>
            <person name="Deforce D."/>
            <person name="Van Nieuwerburgh F."/>
            <person name="Esteves A.C."/>
            <person name="Alves A."/>
        </authorList>
    </citation>
    <scope>NUCLEOTIDE SEQUENCE [LARGE SCALE GENOMIC DNA]</scope>
    <source>
        <strain evidence="6 7">LA-SOL3</strain>
    </source>
</reference>
<protein>
    <submittedName>
        <fullName evidence="6">Efflux pump vrtL</fullName>
    </submittedName>
</protein>
<comment type="caution">
    <text evidence="6">The sequence shown here is derived from an EMBL/GenBank/DDBJ whole genome shotgun (WGS) entry which is preliminary data.</text>
</comment>
<dbReference type="EMBL" id="VCHE01000171">
    <property type="protein sequence ID" value="KAB2569734.1"/>
    <property type="molecule type" value="Genomic_DNA"/>
</dbReference>
<evidence type="ECO:0000256" key="4">
    <source>
        <dbReference type="ARBA" id="ARBA00023136"/>
    </source>
</evidence>
<dbReference type="Proteomes" id="UP000325902">
    <property type="component" value="Unassembled WGS sequence"/>
</dbReference>
<dbReference type="InterPro" id="IPR036259">
    <property type="entry name" value="MFS_trans_sf"/>
</dbReference>
<dbReference type="PANTHER" id="PTHR23502:SF60">
    <property type="entry name" value="MAJOR FACILITATOR SUPERFAMILY (MFS) PROFILE DOMAIN-CONTAINING PROTEIN-RELATED"/>
    <property type="match status" value="1"/>
</dbReference>
<dbReference type="SUPFAM" id="SSF103473">
    <property type="entry name" value="MFS general substrate transporter"/>
    <property type="match status" value="1"/>
</dbReference>
<evidence type="ECO:0000256" key="3">
    <source>
        <dbReference type="ARBA" id="ARBA00022989"/>
    </source>
</evidence>
<evidence type="ECO:0000256" key="5">
    <source>
        <dbReference type="SAM" id="Phobius"/>
    </source>
</evidence>
<feature type="transmembrane region" description="Helical" evidence="5">
    <location>
        <begin position="46"/>
        <end position="66"/>
    </location>
</feature>
<evidence type="ECO:0000313" key="6">
    <source>
        <dbReference type="EMBL" id="KAB2569734.1"/>
    </source>
</evidence>
<evidence type="ECO:0000256" key="2">
    <source>
        <dbReference type="ARBA" id="ARBA00022692"/>
    </source>
</evidence>
<feature type="non-terminal residue" evidence="6">
    <location>
        <position position="1"/>
    </location>
</feature>
<dbReference type="OrthoDB" id="3936150at2759"/>
<dbReference type="GO" id="GO:0022857">
    <property type="term" value="F:transmembrane transporter activity"/>
    <property type="evidence" value="ECO:0007669"/>
    <property type="project" value="TreeGrafter"/>
</dbReference>